<dbReference type="PANTHER" id="PTHR43318:SF1">
    <property type="entry name" value="POLYSACCHARIDE BIOSYNTHESIS PROTEIN EPSC-RELATED"/>
    <property type="match status" value="1"/>
</dbReference>
<feature type="transmembrane region" description="Helical" evidence="2">
    <location>
        <begin position="78"/>
        <end position="97"/>
    </location>
</feature>
<dbReference type="Pfam" id="PF02719">
    <property type="entry name" value="Polysacc_synt_2"/>
    <property type="match status" value="1"/>
</dbReference>
<proteinExistence type="inferred from homology"/>
<dbReference type="SUPFAM" id="SSF51735">
    <property type="entry name" value="NAD(P)-binding Rossmann-fold domains"/>
    <property type="match status" value="2"/>
</dbReference>
<dbReference type="InterPro" id="IPR051203">
    <property type="entry name" value="Polysaccharide_Synthase-Rel"/>
</dbReference>
<keyword evidence="2" id="KW-0472">Membrane</keyword>
<feature type="domain" description="Polysaccharide biosynthesis protein CapD-like" evidence="3">
    <location>
        <begin position="299"/>
        <end position="581"/>
    </location>
</feature>
<reference evidence="4 5" key="1">
    <citation type="journal article" date="2011" name="Front. Microbiol.">
        <title>Two Strains of Crocosphaera watsonii with Highly Conserved Genomes are Distinguished by Strain-Specific Features.</title>
        <authorList>
            <person name="Bench S.R."/>
            <person name="Ilikchyan I.N."/>
            <person name="Tripp H.J."/>
            <person name="Zehr J.P."/>
        </authorList>
    </citation>
    <scope>NUCLEOTIDE SEQUENCE [LARGE SCALE GENOMIC DNA]</scope>
    <source>
        <strain evidence="4 5">WH 0003</strain>
    </source>
</reference>
<dbReference type="InterPro" id="IPR036291">
    <property type="entry name" value="NAD(P)-bd_dom_sf"/>
</dbReference>
<gene>
    <name evidence="4" type="ORF">CWATWH0003_3515</name>
</gene>
<evidence type="ECO:0000313" key="5">
    <source>
        <dbReference type="Proteomes" id="UP000003477"/>
    </source>
</evidence>
<dbReference type="PANTHER" id="PTHR43318">
    <property type="entry name" value="UDP-N-ACETYLGLUCOSAMINE 4,6-DEHYDRATASE"/>
    <property type="match status" value="1"/>
</dbReference>
<accession>G5J7S9</accession>
<feature type="transmembrane region" description="Helical" evidence="2">
    <location>
        <begin position="41"/>
        <end position="66"/>
    </location>
</feature>
<dbReference type="RefSeq" id="WP_007311565.1">
    <property type="nucleotide sequence ID" value="NZ_AESD01000523.1"/>
</dbReference>
<feature type="transmembrane region" description="Helical" evidence="2">
    <location>
        <begin position="109"/>
        <end position="129"/>
    </location>
</feature>
<dbReference type="GeneID" id="88767043"/>
<keyword evidence="2" id="KW-1133">Transmembrane helix</keyword>
<dbReference type="PATRIC" id="fig|423471.3.peg.3298"/>
<comment type="similarity">
    <text evidence="1">Belongs to the polysaccharide synthase family.</text>
</comment>
<sequence length="627" mass="70146">MNKQIYRLGQIFLDSAVAFLSCYLAYLIRFEGDVPPTHQSLALILPWVAIIGRLGTQTVFGIYQQIWRLFALKDSMRLLYAVKVYSISIFIVTRLIIPQSDLSFTGIPLGIVVIDGSLCFLGMAGLRLARRCYKPKLKVSPYQSSSKKRRVLVIGAGYSGSKIVQEIQRNPYSSLTVIGFLDDDSSKIGRKIEGIKVLGKISEINKLAEAYQIDEVIVAMPSASNEKICNIVQATQGMPFKLKVLPGRPEILTDTPFTNQVRDIQIQDILGRPEVILDFSEEFNGQFPSAYEQVFESRVLVTGAGGTIGSEICRQLARLKPKTLLLLGRGENSIFKIKQELSRLFPELETVTIIADIRHKQRMDAIFSIWQPELVFHTAAHKHVPLMQENPTESLENNVFGTGNLAQLAAKYGVKTFVMISTDKAVNSTNFMGLSKRLAELTVKSFSVQSETRFLIVRFGNVLGSRGSVVPIFKEQIARGGPVTVTHREMTRYFMTTPEASQLVIQSLAVGKSGQILILDMGEPVKIYDLAERMIELAGFLPGDDISIEVVGCRPGEKLHESLVNDSEQAFKTEHPKIMGVFEAMPSSDAWQEIKQELKEAIDDNLSSEQLWERAIHCQKMWYKIKS</sequence>
<keyword evidence="2" id="KW-0812">Transmembrane</keyword>
<evidence type="ECO:0000259" key="3">
    <source>
        <dbReference type="Pfam" id="PF02719"/>
    </source>
</evidence>
<dbReference type="Pfam" id="PF13727">
    <property type="entry name" value="CoA_binding_3"/>
    <property type="match status" value="1"/>
</dbReference>
<name>G5J7S9_CROWT</name>
<dbReference type="AlphaFoldDB" id="G5J7S9"/>
<evidence type="ECO:0000313" key="4">
    <source>
        <dbReference type="EMBL" id="EHJ11763.1"/>
    </source>
</evidence>
<dbReference type="EMBL" id="AESD01000523">
    <property type="protein sequence ID" value="EHJ11763.1"/>
    <property type="molecule type" value="Genomic_DNA"/>
</dbReference>
<comment type="caution">
    <text evidence="4">The sequence shown here is derived from an EMBL/GenBank/DDBJ whole genome shotgun (WGS) entry which is preliminary data.</text>
</comment>
<organism evidence="4 5">
    <name type="scientific">Crocosphaera watsonii WH 0003</name>
    <dbReference type="NCBI Taxonomy" id="423471"/>
    <lineage>
        <taxon>Bacteria</taxon>
        <taxon>Bacillati</taxon>
        <taxon>Cyanobacteriota</taxon>
        <taxon>Cyanophyceae</taxon>
        <taxon>Oscillatoriophycideae</taxon>
        <taxon>Chroococcales</taxon>
        <taxon>Aphanothecaceae</taxon>
        <taxon>Crocosphaera</taxon>
    </lineage>
</organism>
<feature type="transmembrane region" description="Helical" evidence="2">
    <location>
        <begin position="12"/>
        <end position="29"/>
    </location>
</feature>
<dbReference type="CDD" id="cd05237">
    <property type="entry name" value="UDP_invert_4-6DH_SDR_e"/>
    <property type="match status" value="1"/>
</dbReference>
<dbReference type="Proteomes" id="UP000003477">
    <property type="component" value="Unassembled WGS sequence"/>
</dbReference>
<protein>
    <submittedName>
        <fullName evidence="4">Polysaccharide biosynthesis protein CapD</fullName>
    </submittedName>
</protein>
<dbReference type="Gene3D" id="3.40.50.720">
    <property type="entry name" value="NAD(P)-binding Rossmann-like Domain"/>
    <property type="match status" value="2"/>
</dbReference>
<evidence type="ECO:0000256" key="1">
    <source>
        <dbReference type="ARBA" id="ARBA00007430"/>
    </source>
</evidence>
<dbReference type="InterPro" id="IPR003869">
    <property type="entry name" value="Polysac_CapD-like"/>
</dbReference>
<evidence type="ECO:0000256" key="2">
    <source>
        <dbReference type="SAM" id="Phobius"/>
    </source>
</evidence>